<evidence type="ECO:0000256" key="1">
    <source>
        <dbReference type="SAM" id="MobiDB-lite"/>
    </source>
</evidence>
<keyword evidence="2" id="KW-0472">Membrane</keyword>
<feature type="signal peptide" evidence="3">
    <location>
        <begin position="1"/>
        <end position="21"/>
    </location>
</feature>
<feature type="region of interest" description="Disordered" evidence="1">
    <location>
        <begin position="52"/>
        <end position="93"/>
    </location>
</feature>
<keyword evidence="2" id="KW-0812">Transmembrane</keyword>
<dbReference type="Proteomes" id="UP000030640">
    <property type="component" value="Unassembled WGS sequence"/>
</dbReference>
<dbReference type="VEuPathDB" id="PlasmoDB:C922_03197"/>
<accession>W7ALS9</accession>
<gene>
    <name evidence="4" type="ORF">C922_03197</name>
</gene>
<reference evidence="4 5" key="1">
    <citation type="submission" date="2013-02" db="EMBL/GenBank/DDBJ databases">
        <title>The Genome Sequence of Plasmodium inui San Antonio 1.</title>
        <authorList>
            <consortium name="The Broad Institute Genome Sequencing Platform"/>
            <consortium name="The Broad Institute Genome Sequencing Center for Infectious Disease"/>
            <person name="Neafsey D."/>
            <person name="Cheeseman I."/>
            <person name="Volkman S."/>
            <person name="Adams J."/>
            <person name="Walker B."/>
            <person name="Young S.K."/>
            <person name="Zeng Q."/>
            <person name="Gargeya S."/>
            <person name="Fitzgerald M."/>
            <person name="Haas B."/>
            <person name="Abouelleil A."/>
            <person name="Alvarado L."/>
            <person name="Arachchi H.M."/>
            <person name="Berlin A.M."/>
            <person name="Chapman S.B."/>
            <person name="Dewar J."/>
            <person name="Goldberg J."/>
            <person name="Griggs A."/>
            <person name="Gujja S."/>
            <person name="Hansen M."/>
            <person name="Howarth C."/>
            <person name="Imamovic A."/>
            <person name="Larimer J."/>
            <person name="McCowan C."/>
            <person name="Murphy C."/>
            <person name="Neiman D."/>
            <person name="Pearson M."/>
            <person name="Priest M."/>
            <person name="Roberts A."/>
            <person name="Saif S."/>
            <person name="Shea T."/>
            <person name="Sisk P."/>
            <person name="Sykes S."/>
            <person name="Wortman J."/>
            <person name="Nusbaum C."/>
            <person name="Birren B."/>
        </authorList>
    </citation>
    <scope>NUCLEOTIDE SEQUENCE [LARGE SCALE GENOMIC DNA]</scope>
    <source>
        <strain evidence="4 5">San Antonio 1</strain>
    </source>
</reference>
<feature type="transmembrane region" description="Helical" evidence="2">
    <location>
        <begin position="138"/>
        <end position="156"/>
    </location>
</feature>
<evidence type="ECO:0000256" key="3">
    <source>
        <dbReference type="SAM" id="SignalP"/>
    </source>
</evidence>
<keyword evidence="5" id="KW-1185">Reference proteome</keyword>
<keyword evidence="2" id="KW-1133">Transmembrane helix</keyword>
<dbReference type="AlphaFoldDB" id="W7ALS9"/>
<dbReference type="GeneID" id="20038471"/>
<keyword evidence="3" id="KW-0732">Signal</keyword>
<feature type="compositionally biased region" description="Polar residues" evidence="1">
    <location>
        <begin position="81"/>
        <end position="91"/>
    </location>
</feature>
<sequence>MNTFSHMVKIALFTLFIYISGNNGISEYHFGRGFGKGNIRCLTQMNREFGRPEFSAQGERSQFVNGENTTEKKDGNREGSDSQNGPWNNYYQGPYGSDPQMHGGVYRNGGAPEYYNNNDNIRYVSPRNNFNKELSEKLKSNAIIIIPAMLIGLYFLRNTNPQTLIMLAAIAGILMYTNHYIS</sequence>
<evidence type="ECO:0000313" key="4">
    <source>
        <dbReference type="EMBL" id="EUD66281.1"/>
    </source>
</evidence>
<feature type="chain" id="PRO_5004888082" evidence="3">
    <location>
        <begin position="22"/>
        <end position="182"/>
    </location>
</feature>
<dbReference type="RefSeq" id="XP_008817011.1">
    <property type="nucleotide sequence ID" value="XM_008818789.1"/>
</dbReference>
<organism evidence="4 5">
    <name type="scientific">Plasmodium inui San Antonio 1</name>
    <dbReference type="NCBI Taxonomy" id="1237626"/>
    <lineage>
        <taxon>Eukaryota</taxon>
        <taxon>Sar</taxon>
        <taxon>Alveolata</taxon>
        <taxon>Apicomplexa</taxon>
        <taxon>Aconoidasida</taxon>
        <taxon>Haemosporida</taxon>
        <taxon>Plasmodiidae</taxon>
        <taxon>Plasmodium</taxon>
        <taxon>Plasmodium (Plasmodium)</taxon>
    </lineage>
</organism>
<proteinExistence type="predicted"/>
<protein>
    <submittedName>
        <fullName evidence="4">Uncharacterized protein</fullName>
    </submittedName>
</protein>
<dbReference type="EMBL" id="KI965472">
    <property type="protein sequence ID" value="EUD66281.1"/>
    <property type="molecule type" value="Genomic_DNA"/>
</dbReference>
<feature type="compositionally biased region" description="Basic and acidic residues" evidence="1">
    <location>
        <begin position="69"/>
        <end position="80"/>
    </location>
</feature>
<name>W7ALS9_9APIC</name>
<dbReference type="OrthoDB" id="381862at2759"/>
<feature type="compositionally biased region" description="Polar residues" evidence="1">
    <location>
        <begin position="58"/>
        <end position="68"/>
    </location>
</feature>
<feature type="transmembrane region" description="Helical" evidence="2">
    <location>
        <begin position="162"/>
        <end position="181"/>
    </location>
</feature>
<evidence type="ECO:0000256" key="2">
    <source>
        <dbReference type="SAM" id="Phobius"/>
    </source>
</evidence>
<evidence type="ECO:0000313" key="5">
    <source>
        <dbReference type="Proteomes" id="UP000030640"/>
    </source>
</evidence>